<reference evidence="3 4" key="1">
    <citation type="submission" date="2019-03" db="EMBL/GenBank/DDBJ databases">
        <title>Horizontal Gene Transfer Machinery in Histophilus somni.</title>
        <authorList>
            <person name="Mostafa Nazari M."/>
            <person name="Liljebjelke K."/>
        </authorList>
    </citation>
    <scope>NUCLEOTIDE SEQUENCE [LARGE SCALE GENOMIC DNA]</scope>
    <source>
        <strain evidence="3 4">UOC-EPH-KLM-04</strain>
    </source>
</reference>
<dbReference type="EMBL" id="SNRV01000001">
    <property type="protein sequence ID" value="TEW31386.1"/>
    <property type="molecule type" value="Genomic_DNA"/>
</dbReference>
<feature type="domain" description="Baseplate hub protein gp44/GpP-like C-terminal" evidence="2">
    <location>
        <begin position="35"/>
        <end position="114"/>
    </location>
</feature>
<accession>A0AAX2S1I0</accession>
<evidence type="ECO:0000313" key="3">
    <source>
        <dbReference type="EMBL" id="TEW31386.1"/>
    </source>
</evidence>
<feature type="compositionally biased region" description="Basic and acidic residues" evidence="1">
    <location>
        <begin position="136"/>
        <end position="145"/>
    </location>
</feature>
<dbReference type="Pfam" id="PF21929">
    <property type="entry name" value="GpP_4th"/>
    <property type="match status" value="1"/>
</dbReference>
<proteinExistence type="predicted"/>
<feature type="compositionally biased region" description="Basic residues" evidence="1">
    <location>
        <begin position="126"/>
        <end position="135"/>
    </location>
</feature>
<dbReference type="Proteomes" id="UP000297565">
    <property type="component" value="Unassembled WGS sequence"/>
</dbReference>
<dbReference type="RefSeq" id="WP_134244367.1">
    <property type="nucleotide sequence ID" value="NZ_SNRV01000001.1"/>
</dbReference>
<protein>
    <submittedName>
        <fullName evidence="3">Phage tail protein</fullName>
    </submittedName>
</protein>
<evidence type="ECO:0000256" key="1">
    <source>
        <dbReference type="SAM" id="MobiDB-lite"/>
    </source>
</evidence>
<organism evidence="3 4">
    <name type="scientific">Histophilus somni</name>
    <name type="common">Haemophilus somnus</name>
    <dbReference type="NCBI Taxonomy" id="731"/>
    <lineage>
        <taxon>Bacteria</taxon>
        <taxon>Pseudomonadati</taxon>
        <taxon>Pseudomonadota</taxon>
        <taxon>Gammaproteobacteria</taxon>
        <taxon>Pasteurellales</taxon>
        <taxon>Pasteurellaceae</taxon>
        <taxon>Histophilus</taxon>
    </lineage>
</organism>
<feature type="region of interest" description="Disordered" evidence="1">
    <location>
        <begin position="108"/>
        <end position="151"/>
    </location>
</feature>
<sequence length="151" mass="16993">MSASGLKVEVKDQEIGRYRPMLIIADDNMTGTTGYQRAMWEMKRNNAEGKRSTVTVQGWQKPDGSLWLPNELVILDAPELGIDREERLIVDCRYTLDENGTKTQMTLMHRDAFDEPPEALNEQGGKGKKGKGAKKSGKDNTKEYTDFPGQK</sequence>
<gene>
    <name evidence="3" type="ORF">E2R48_00560</name>
</gene>
<evidence type="ECO:0000313" key="4">
    <source>
        <dbReference type="Proteomes" id="UP000297565"/>
    </source>
</evidence>
<dbReference type="SUPFAM" id="SSF69279">
    <property type="entry name" value="Phage tail proteins"/>
    <property type="match status" value="1"/>
</dbReference>
<comment type="caution">
    <text evidence="3">The sequence shown here is derived from an EMBL/GenBank/DDBJ whole genome shotgun (WGS) entry which is preliminary data.</text>
</comment>
<dbReference type="Gene3D" id="2.30.300.10">
    <property type="entry name" value="Baseplate protein-like domain - beta roll fold"/>
    <property type="match status" value="1"/>
</dbReference>
<dbReference type="InterPro" id="IPR053982">
    <property type="entry name" value="Gp44/GpP-like_C"/>
</dbReference>
<name>A0AAX2S1I0_HISSO</name>
<dbReference type="AlphaFoldDB" id="A0AAX2S1I0"/>
<evidence type="ECO:0000259" key="2">
    <source>
        <dbReference type="Pfam" id="PF21929"/>
    </source>
</evidence>